<keyword evidence="2" id="KW-1185">Reference proteome</keyword>
<organism evidence="1 2">
    <name type="scientific">Oidiodendron maius (strain Zn)</name>
    <dbReference type="NCBI Taxonomy" id="913774"/>
    <lineage>
        <taxon>Eukaryota</taxon>
        <taxon>Fungi</taxon>
        <taxon>Dikarya</taxon>
        <taxon>Ascomycota</taxon>
        <taxon>Pezizomycotina</taxon>
        <taxon>Leotiomycetes</taxon>
        <taxon>Leotiomycetes incertae sedis</taxon>
        <taxon>Myxotrichaceae</taxon>
        <taxon>Oidiodendron</taxon>
    </lineage>
</organism>
<evidence type="ECO:0000313" key="1">
    <source>
        <dbReference type="EMBL" id="KIN02351.1"/>
    </source>
</evidence>
<accession>A0A0C3H2G2</accession>
<dbReference type="AlphaFoldDB" id="A0A0C3H2G2"/>
<dbReference type="InParanoid" id="A0A0C3H2G2"/>
<dbReference type="HOGENOM" id="CLU_2027397_0_0_1"/>
<protein>
    <submittedName>
        <fullName evidence="1">Uncharacterized protein</fullName>
    </submittedName>
</protein>
<name>A0A0C3H2G2_OIDMZ</name>
<reference evidence="1 2" key="1">
    <citation type="submission" date="2014-04" db="EMBL/GenBank/DDBJ databases">
        <authorList>
            <consortium name="DOE Joint Genome Institute"/>
            <person name="Kuo A."/>
            <person name="Martino E."/>
            <person name="Perotto S."/>
            <person name="Kohler A."/>
            <person name="Nagy L.G."/>
            <person name="Floudas D."/>
            <person name="Copeland A."/>
            <person name="Barry K.W."/>
            <person name="Cichocki N."/>
            <person name="Veneault-Fourrey C."/>
            <person name="LaButti K."/>
            <person name="Lindquist E.A."/>
            <person name="Lipzen A."/>
            <person name="Lundell T."/>
            <person name="Morin E."/>
            <person name="Murat C."/>
            <person name="Sun H."/>
            <person name="Tunlid A."/>
            <person name="Henrissat B."/>
            <person name="Grigoriev I.V."/>
            <person name="Hibbett D.S."/>
            <person name="Martin F."/>
            <person name="Nordberg H.P."/>
            <person name="Cantor M.N."/>
            <person name="Hua S.X."/>
        </authorList>
    </citation>
    <scope>NUCLEOTIDE SEQUENCE [LARGE SCALE GENOMIC DNA]</scope>
    <source>
        <strain evidence="1 2">Zn</strain>
    </source>
</reference>
<proteinExistence type="predicted"/>
<dbReference type="Proteomes" id="UP000054321">
    <property type="component" value="Unassembled WGS sequence"/>
</dbReference>
<gene>
    <name evidence="1" type="ORF">OIDMADRAFT_28451</name>
</gene>
<dbReference type="EMBL" id="KN832875">
    <property type="protein sequence ID" value="KIN02351.1"/>
    <property type="molecule type" value="Genomic_DNA"/>
</dbReference>
<reference evidence="2" key="2">
    <citation type="submission" date="2015-01" db="EMBL/GenBank/DDBJ databases">
        <title>Evolutionary Origins and Diversification of the Mycorrhizal Mutualists.</title>
        <authorList>
            <consortium name="DOE Joint Genome Institute"/>
            <consortium name="Mycorrhizal Genomics Consortium"/>
            <person name="Kohler A."/>
            <person name="Kuo A."/>
            <person name="Nagy L.G."/>
            <person name="Floudas D."/>
            <person name="Copeland A."/>
            <person name="Barry K.W."/>
            <person name="Cichocki N."/>
            <person name="Veneault-Fourrey C."/>
            <person name="LaButti K."/>
            <person name="Lindquist E.A."/>
            <person name="Lipzen A."/>
            <person name="Lundell T."/>
            <person name="Morin E."/>
            <person name="Murat C."/>
            <person name="Riley R."/>
            <person name="Ohm R."/>
            <person name="Sun H."/>
            <person name="Tunlid A."/>
            <person name="Henrissat B."/>
            <person name="Grigoriev I.V."/>
            <person name="Hibbett D.S."/>
            <person name="Martin F."/>
        </authorList>
    </citation>
    <scope>NUCLEOTIDE SEQUENCE [LARGE SCALE GENOMIC DNA]</scope>
    <source>
        <strain evidence="2">Zn</strain>
    </source>
</reference>
<sequence length="122" mass="13767">MSSTPPSIPCKPNLTRFPAVGGTHICSWCQSVSHFRMRPDRCPFTGHDISNRFLNQPRQLIYGDHLDDGYPPGFAPNPMCFMSSTTVIGISNWIILCAMQECKGYEAWEIVKNEQPFAIDDE</sequence>
<evidence type="ECO:0000313" key="2">
    <source>
        <dbReference type="Proteomes" id="UP000054321"/>
    </source>
</evidence>